<evidence type="ECO:0000256" key="6">
    <source>
        <dbReference type="ARBA" id="ARBA00022989"/>
    </source>
</evidence>
<evidence type="ECO:0000256" key="3">
    <source>
        <dbReference type="ARBA" id="ARBA00022676"/>
    </source>
</evidence>
<feature type="transmembrane region" description="Helical" evidence="8">
    <location>
        <begin position="307"/>
        <end position="329"/>
    </location>
</feature>
<sequence length="567" mass="63173">MSGSTIKFKATLSQRVALFFLSPLFPWLAALFAASLVITTIDVADDLHWSIQGPGLTFDEGFNIEVGVFLARSFQLAGTSSFHPETLQEIYSNPLYNPDHPPLGRIAIGATSEILNHFLPVETGQPYLVSYARVASAIEFGLLVLIVSLASRRWFGPVASCASTISLICMPRLFGHAHLASLEMCMCLTYTAFFLSLANRCKWDDRIGLRQMLIPGFFLGLALLTKIHAVLILPVVLVWFLWNWGLRSLIPFVFLCIVGGVVFFVGWPWLWSDPLNHLNEYFSRATERSSLNCFYFGTKFADTDVPWHYPFIMFLVTMPLGFLGAAVIGMTNRTDDENSKHALRDKRSQLIFGAWLLPLIVFALPKVTVYDGVRLFLISFPLFAIFVGLGAKRIVHRLQMKSGEFTIVALTALALAGPIYNMVTLHPCHLSYYNEAVAGLWKANDLGFETTYWGDSATPALLEAAAENIPEGAVLEVAPVLHPLQLEFMRRGSWLRNRPDIVLKAYDDSRRDLSPYVLVIRRKADPWKSLTPPPEGAERIAAVIKQGVVLAEVLKLPAKIADPQLAE</sequence>
<feature type="transmembrane region" description="Helical" evidence="8">
    <location>
        <begin position="128"/>
        <end position="150"/>
    </location>
</feature>
<dbReference type="PANTHER" id="PTHR33908:SF11">
    <property type="entry name" value="MEMBRANE PROTEIN"/>
    <property type="match status" value="1"/>
</dbReference>
<dbReference type="Proteomes" id="UP000315724">
    <property type="component" value="Chromosome"/>
</dbReference>
<evidence type="ECO:0000256" key="4">
    <source>
        <dbReference type="ARBA" id="ARBA00022679"/>
    </source>
</evidence>
<keyword evidence="4" id="KW-0808">Transferase</keyword>
<feature type="transmembrane region" description="Helical" evidence="8">
    <location>
        <begin position="350"/>
        <end position="367"/>
    </location>
</feature>
<reference evidence="10 11" key="1">
    <citation type="submission" date="2019-02" db="EMBL/GenBank/DDBJ databases">
        <title>Deep-cultivation of Planctomycetes and their phenomic and genomic characterization uncovers novel biology.</title>
        <authorList>
            <person name="Wiegand S."/>
            <person name="Jogler M."/>
            <person name="Boedeker C."/>
            <person name="Pinto D."/>
            <person name="Vollmers J."/>
            <person name="Rivas-Marin E."/>
            <person name="Kohn T."/>
            <person name="Peeters S.H."/>
            <person name="Heuer A."/>
            <person name="Rast P."/>
            <person name="Oberbeckmann S."/>
            <person name="Bunk B."/>
            <person name="Jeske O."/>
            <person name="Meyerdierks A."/>
            <person name="Storesund J.E."/>
            <person name="Kallscheuer N."/>
            <person name="Luecker S."/>
            <person name="Lage O.M."/>
            <person name="Pohl T."/>
            <person name="Merkel B.J."/>
            <person name="Hornburger P."/>
            <person name="Mueller R.-W."/>
            <person name="Bruemmer F."/>
            <person name="Labrenz M."/>
            <person name="Spormann A.M."/>
            <person name="Op den Camp H."/>
            <person name="Overmann J."/>
            <person name="Amann R."/>
            <person name="Jetten M.S.M."/>
            <person name="Mascher T."/>
            <person name="Medema M.H."/>
            <person name="Devos D.P."/>
            <person name="Kaster A.-K."/>
            <person name="Ovreas L."/>
            <person name="Rohde M."/>
            <person name="Galperin M.Y."/>
            <person name="Jogler C."/>
        </authorList>
    </citation>
    <scope>NUCLEOTIDE SEQUENCE [LARGE SCALE GENOMIC DNA]</scope>
    <source>
        <strain evidence="10 11">Mal48</strain>
    </source>
</reference>
<dbReference type="KEGG" id="tpol:Mal48_09870"/>
<keyword evidence="3" id="KW-0328">Glycosyltransferase</keyword>
<dbReference type="PANTHER" id="PTHR33908">
    <property type="entry name" value="MANNOSYLTRANSFERASE YKCB-RELATED"/>
    <property type="match status" value="1"/>
</dbReference>
<feature type="transmembrane region" description="Helical" evidence="8">
    <location>
        <begin position="403"/>
        <end position="423"/>
    </location>
</feature>
<keyword evidence="5 8" id="KW-0812">Transmembrane</keyword>
<dbReference type="EMBL" id="CP036267">
    <property type="protein sequence ID" value="QDT31751.1"/>
    <property type="molecule type" value="Genomic_DNA"/>
</dbReference>
<evidence type="ECO:0000256" key="2">
    <source>
        <dbReference type="ARBA" id="ARBA00022475"/>
    </source>
</evidence>
<proteinExistence type="predicted"/>
<feature type="transmembrane region" description="Helical" evidence="8">
    <location>
        <begin position="373"/>
        <end position="391"/>
    </location>
</feature>
<dbReference type="AlphaFoldDB" id="A0A517QJC6"/>
<dbReference type="GO" id="GO:0005886">
    <property type="term" value="C:plasma membrane"/>
    <property type="evidence" value="ECO:0007669"/>
    <property type="project" value="UniProtKB-SubCell"/>
</dbReference>
<name>A0A517QJC6_9PLAN</name>
<comment type="subcellular location">
    <subcellularLocation>
        <location evidence="1">Cell membrane</location>
        <topology evidence="1">Multi-pass membrane protein</topology>
    </subcellularLocation>
</comment>
<dbReference type="Pfam" id="PF13231">
    <property type="entry name" value="PMT_2"/>
    <property type="match status" value="1"/>
</dbReference>
<evidence type="ECO:0000256" key="7">
    <source>
        <dbReference type="ARBA" id="ARBA00023136"/>
    </source>
</evidence>
<evidence type="ECO:0000256" key="5">
    <source>
        <dbReference type="ARBA" id="ARBA00022692"/>
    </source>
</evidence>
<evidence type="ECO:0000256" key="1">
    <source>
        <dbReference type="ARBA" id="ARBA00004651"/>
    </source>
</evidence>
<protein>
    <recommendedName>
        <fullName evidence="9">Glycosyltransferase RgtA/B/C/D-like domain-containing protein</fullName>
    </recommendedName>
</protein>
<feature type="domain" description="Glycosyltransferase RgtA/B/C/D-like" evidence="9">
    <location>
        <begin position="132"/>
        <end position="266"/>
    </location>
</feature>
<keyword evidence="7 8" id="KW-0472">Membrane</keyword>
<dbReference type="GO" id="GO:0016763">
    <property type="term" value="F:pentosyltransferase activity"/>
    <property type="evidence" value="ECO:0007669"/>
    <property type="project" value="TreeGrafter"/>
</dbReference>
<keyword evidence="11" id="KW-1185">Reference proteome</keyword>
<evidence type="ECO:0000313" key="11">
    <source>
        <dbReference type="Proteomes" id="UP000315724"/>
    </source>
</evidence>
<dbReference type="InterPro" id="IPR050297">
    <property type="entry name" value="LipidA_mod_glycosyltrf_83"/>
</dbReference>
<organism evidence="10 11">
    <name type="scientific">Thalassoglobus polymorphus</name>
    <dbReference type="NCBI Taxonomy" id="2527994"/>
    <lineage>
        <taxon>Bacteria</taxon>
        <taxon>Pseudomonadati</taxon>
        <taxon>Planctomycetota</taxon>
        <taxon>Planctomycetia</taxon>
        <taxon>Planctomycetales</taxon>
        <taxon>Planctomycetaceae</taxon>
        <taxon>Thalassoglobus</taxon>
    </lineage>
</organism>
<dbReference type="GO" id="GO:0009103">
    <property type="term" value="P:lipopolysaccharide biosynthetic process"/>
    <property type="evidence" value="ECO:0007669"/>
    <property type="project" value="UniProtKB-ARBA"/>
</dbReference>
<evidence type="ECO:0000259" key="9">
    <source>
        <dbReference type="Pfam" id="PF13231"/>
    </source>
</evidence>
<feature type="transmembrane region" description="Helical" evidence="8">
    <location>
        <begin position="16"/>
        <end position="38"/>
    </location>
</feature>
<gene>
    <name evidence="10" type="ORF">Mal48_09870</name>
</gene>
<evidence type="ECO:0000313" key="10">
    <source>
        <dbReference type="EMBL" id="QDT31751.1"/>
    </source>
</evidence>
<feature type="transmembrane region" description="Helical" evidence="8">
    <location>
        <begin position="249"/>
        <end position="270"/>
    </location>
</feature>
<accession>A0A517QJC6</accession>
<feature type="transmembrane region" description="Helical" evidence="8">
    <location>
        <begin position="217"/>
        <end position="242"/>
    </location>
</feature>
<dbReference type="InterPro" id="IPR038731">
    <property type="entry name" value="RgtA/B/C-like"/>
</dbReference>
<keyword evidence="2" id="KW-1003">Cell membrane</keyword>
<evidence type="ECO:0000256" key="8">
    <source>
        <dbReference type="SAM" id="Phobius"/>
    </source>
</evidence>
<keyword evidence="6 8" id="KW-1133">Transmembrane helix</keyword>